<dbReference type="Pfam" id="PF07277">
    <property type="entry name" value="SapC"/>
    <property type="match status" value="1"/>
</dbReference>
<dbReference type="OrthoDB" id="8888710at2"/>
<keyword evidence="2" id="KW-1185">Reference proteome</keyword>
<organism evidence="1 2">
    <name type="scientific">Sphingorhabdus profundilacus</name>
    <dbReference type="NCBI Taxonomy" id="2509718"/>
    <lineage>
        <taxon>Bacteria</taxon>
        <taxon>Pseudomonadati</taxon>
        <taxon>Pseudomonadota</taxon>
        <taxon>Alphaproteobacteria</taxon>
        <taxon>Sphingomonadales</taxon>
        <taxon>Sphingomonadaceae</taxon>
        <taxon>Sphingorhabdus</taxon>
    </lineage>
</organism>
<gene>
    <name evidence="1" type="ORF">EUU23_07110</name>
</gene>
<dbReference type="EMBL" id="SDWJ01000001">
    <property type="protein sequence ID" value="MVZ97472.1"/>
    <property type="molecule type" value="Genomic_DNA"/>
</dbReference>
<evidence type="ECO:0008006" key="3">
    <source>
        <dbReference type="Google" id="ProtNLM"/>
    </source>
</evidence>
<sequence>MPGPDMAWGQGLDHVRIGLSEAGIAASDYPLLFMKDAESGQFRLVALFGLRPRVNFFLINGQWQATYLPIAVLGSPFHLGGSDQSLCIDEGSDLVTTDTGTALYSDDCSETSELLRIHSMFDYLRCDLDTANEFTATLVALNLLRPIEVTLEFSEGKNEMIEGLYSISPPRLSTLEDTAILDLHHRNFLDKIYIIMNSLGQMNRIQQLSHIHYDQDIIGLRTQMTSG</sequence>
<dbReference type="InterPro" id="IPR010836">
    <property type="entry name" value="SapC"/>
</dbReference>
<proteinExistence type="predicted"/>
<reference evidence="1 2" key="1">
    <citation type="submission" date="2019-01" db="EMBL/GenBank/DDBJ databases">
        <title>Sphingorhabdus lacus sp.nov., isolated from an oligotrophic freshwater lake.</title>
        <authorList>
            <person name="Park M."/>
        </authorList>
    </citation>
    <scope>NUCLEOTIDE SEQUENCE [LARGE SCALE GENOMIC DNA]</scope>
    <source>
        <strain evidence="1 2">IMCC26285</strain>
    </source>
</reference>
<dbReference type="Proteomes" id="UP000471147">
    <property type="component" value="Unassembled WGS sequence"/>
</dbReference>
<accession>A0A6I4LVU1</accession>
<name>A0A6I4LVU1_9SPHN</name>
<evidence type="ECO:0000313" key="2">
    <source>
        <dbReference type="Proteomes" id="UP000471147"/>
    </source>
</evidence>
<comment type="caution">
    <text evidence="1">The sequence shown here is derived from an EMBL/GenBank/DDBJ whole genome shotgun (WGS) entry which is preliminary data.</text>
</comment>
<dbReference type="AlphaFoldDB" id="A0A6I4LVU1"/>
<protein>
    <recommendedName>
        <fullName evidence="3">Peptidase</fullName>
    </recommendedName>
</protein>
<evidence type="ECO:0000313" key="1">
    <source>
        <dbReference type="EMBL" id="MVZ97472.1"/>
    </source>
</evidence>